<keyword evidence="9" id="KW-0028">Amino-acid biosynthesis</keyword>
<keyword evidence="12" id="KW-1185">Reference proteome</keyword>
<comment type="cofactor">
    <cofactor evidence="1 9">
        <name>pyridoxal 5'-phosphate</name>
        <dbReference type="ChEBI" id="CHEBI:597326"/>
    </cofactor>
</comment>
<evidence type="ECO:0000256" key="8">
    <source>
        <dbReference type="ARBA" id="ARBA00047481"/>
    </source>
</evidence>
<feature type="modified residue" description="N6-(pyridoxal phosphate)lysine" evidence="9">
    <location>
        <position position="223"/>
    </location>
</feature>
<evidence type="ECO:0000256" key="7">
    <source>
        <dbReference type="ARBA" id="ARBA00023102"/>
    </source>
</evidence>
<dbReference type="OrthoDB" id="9813612at2"/>
<dbReference type="SUPFAM" id="SSF53383">
    <property type="entry name" value="PLP-dependent transferases"/>
    <property type="match status" value="1"/>
</dbReference>
<dbReference type="GO" id="GO:0030170">
    <property type="term" value="F:pyridoxal phosphate binding"/>
    <property type="evidence" value="ECO:0007669"/>
    <property type="project" value="InterPro"/>
</dbReference>
<dbReference type="RefSeq" id="WP_143848152.1">
    <property type="nucleotide sequence ID" value="NZ_VLXZ01000004.1"/>
</dbReference>
<evidence type="ECO:0000256" key="3">
    <source>
        <dbReference type="ARBA" id="ARBA00011738"/>
    </source>
</evidence>
<gene>
    <name evidence="9" type="primary">hisC</name>
    <name evidence="11" type="ORF">FN960_07835</name>
</gene>
<organism evidence="11 12">
    <name type="scientific">Alkalicoccobacillus porphyridii</name>
    <dbReference type="NCBI Taxonomy" id="2597270"/>
    <lineage>
        <taxon>Bacteria</taxon>
        <taxon>Bacillati</taxon>
        <taxon>Bacillota</taxon>
        <taxon>Bacilli</taxon>
        <taxon>Bacillales</taxon>
        <taxon>Bacillaceae</taxon>
        <taxon>Alkalicoccobacillus</taxon>
    </lineage>
</organism>
<keyword evidence="4 9" id="KW-0032">Aminotransferase</keyword>
<dbReference type="Pfam" id="PF00155">
    <property type="entry name" value="Aminotran_1_2"/>
    <property type="match status" value="1"/>
</dbReference>
<evidence type="ECO:0000259" key="10">
    <source>
        <dbReference type="Pfam" id="PF00155"/>
    </source>
</evidence>
<dbReference type="Gene3D" id="3.90.1150.10">
    <property type="entry name" value="Aspartate Aminotransferase, domain 1"/>
    <property type="match status" value="1"/>
</dbReference>
<dbReference type="InterPro" id="IPR005861">
    <property type="entry name" value="HisP_aminotrans"/>
</dbReference>
<dbReference type="InterPro" id="IPR015421">
    <property type="entry name" value="PyrdxlP-dep_Trfase_major"/>
</dbReference>
<evidence type="ECO:0000256" key="4">
    <source>
        <dbReference type="ARBA" id="ARBA00022576"/>
    </source>
</evidence>
<evidence type="ECO:0000313" key="12">
    <source>
        <dbReference type="Proteomes" id="UP000318521"/>
    </source>
</evidence>
<dbReference type="PROSITE" id="PS00599">
    <property type="entry name" value="AA_TRANSFER_CLASS_2"/>
    <property type="match status" value="1"/>
</dbReference>
<dbReference type="Gene3D" id="3.40.640.10">
    <property type="entry name" value="Type I PLP-dependent aspartate aminotransferase-like (Major domain)"/>
    <property type="match status" value="1"/>
</dbReference>
<keyword evidence="5 9" id="KW-0808">Transferase</keyword>
<sequence length="369" mass="41124">MQAKPQLYGLPAYKPGKPISEVKQELGLDQVIKLASNENPYGSSEKAKQAIIDAVLNSAIYPDGYSTLLRTKVSEYLGVDGEQLIFGNGTDEVIQFLCRAFLTPKDNTVMANPTFSQYKLNAVIEGAEVREVPLTEVGEHDLEEMLNQIDEHTKIVWICNPNNPSGNYITKEAFESFLKKVPEHVIVASDEAYIEYTIAEDYPDNIPLLEQFPNLVILRTFSKAYGLASLRIGYGVASKELIQVMEPLRPAFNTTTYAHAAAAAAIEDQEFVLHSAKKNRVELEKFESFCQEHSLFYYPSQTNFILIDVGIPGDEIFSYLLSKGYITRSGEALGFPTCIRISIGTEKENQGVLQALSQLLEERTTISKS</sequence>
<dbReference type="Proteomes" id="UP000318521">
    <property type="component" value="Unassembled WGS sequence"/>
</dbReference>
<dbReference type="GO" id="GO:0000105">
    <property type="term" value="P:L-histidine biosynthetic process"/>
    <property type="evidence" value="ECO:0007669"/>
    <property type="project" value="UniProtKB-UniRule"/>
</dbReference>
<evidence type="ECO:0000256" key="2">
    <source>
        <dbReference type="ARBA" id="ARBA00005011"/>
    </source>
</evidence>
<dbReference type="UniPathway" id="UPA00031">
    <property type="reaction ID" value="UER00012"/>
</dbReference>
<dbReference type="EMBL" id="VLXZ01000004">
    <property type="protein sequence ID" value="TSB46922.1"/>
    <property type="molecule type" value="Genomic_DNA"/>
</dbReference>
<dbReference type="InterPro" id="IPR004839">
    <property type="entry name" value="Aminotransferase_I/II_large"/>
</dbReference>
<dbReference type="PANTHER" id="PTHR43643:SF3">
    <property type="entry name" value="HISTIDINOL-PHOSPHATE AMINOTRANSFERASE"/>
    <property type="match status" value="1"/>
</dbReference>
<feature type="domain" description="Aminotransferase class I/classII large" evidence="10">
    <location>
        <begin position="30"/>
        <end position="356"/>
    </location>
</feature>
<dbReference type="PANTHER" id="PTHR43643">
    <property type="entry name" value="HISTIDINOL-PHOSPHATE AMINOTRANSFERASE 2"/>
    <property type="match status" value="1"/>
</dbReference>
<dbReference type="InterPro" id="IPR015422">
    <property type="entry name" value="PyrdxlP-dep_Trfase_small"/>
</dbReference>
<accession>A0A553ZZR5</accession>
<dbReference type="InterPro" id="IPR050106">
    <property type="entry name" value="HistidinolP_aminotransfase"/>
</dbReference>
<evidence type="ECO:0000256" key="9">
    <source>
        <dbReference type="HAMAP-Rule" id="MF_01023"/>
    </source>
</evidence>
<protein>
    <recommendedName>
        <fullName evidence="9">Histidinol-phosphate aminotransferase</fullName>
        <ecNumber evidence="9">2.6.1.9</ecNumber>
    </recommendedName>
    <alternativeName>
        <fullName evidence="9">Imidazole acetol-phosphate transaminase</fullName>
    </alternativeName>
</protein>
<dbReference type="EC" id="2.6.1.9" evidence="9"/>
<reference evidence="11 12" key="1">
    <citation type="submission" date="2019-07" db="EMBL/GenBank/DDBJ databases">
        <authorList>
            <person name="Park Y.J."/>
            <person name="Jeong S.E."/>
            <person name="Jung H.S."/>
        </authorList>
    </citation>
    <scope>NUCLEOTIDE SEQUENCE [LARGE SCALE GENOMIC DNA]</scope>
    <source>
        <strain evidence="12">P16(2019)</strain>
    </source>
</reference>
<comment type="subunit">
    <text evidence="3 9">Homodimer.</text>
</comment>
<comment type="caution">
    <text evidence="11">The sequence shown here is derived from an EMBL/GenBank/DDBJ whole genome shotgun (WGS) entry which is preliminary data.</text>
</comment>
<dbReference type="AlphaFoldDB" id="A0A553ZZR5"/>
<proteinExistence type="inferred from homology"/>
<dbReference type="InterPro" id="IPR015424">
    <property type="entry name" value="PyrdxlP-dep_Trfase"/>
</dbReference>
<dbReference type="NCBIfam" id="TIGR01141">
    <property type="entry name" value="hisC"/>
    <property type="match status" value="1"/>
</dbReference>
<dbReference type="HAMAP" id="MF_01023">
    <property type="entry name" value="HisC_aminotrans_2"/>
    <property type="match status" value="1"/>
</dbReference>
<name>A0A553ZZR5_9BACI</name>
<evidence type="ECO:0000256" key="6">
    <source>
        <dbReference type="ARBA" id="ARBA00022898"/>
    </source>
</evidence>
<keyword evidence="6 9" id="KW-0663">Pyridoxal phosphate</keyword>
<keyword evidence="7 9" id="KW-0368">Histidine biosynthesis</keyword>
<comment type="catalytic activity">
    <reaction evidence="8 9">
        <text>L-histidinol phosphate + 2-oxoglutarate = 3-(imidazol-4-yl)-2-oxopropyl phosphate + L-glutamate</text>
        <dbReference type="Rhea" id="RHEA:23744"/>
        <dbReference type="ChEBI" id="CHEBI:16810"/>
        <dbReference type="ChEBI" id="CHEBI:29985"/>
        <dbReference type="ChEBI" id="CHEBI:57766"/>
        <dbReference type="ChEBI" id="CHEBI:57980"/>
        <dbReference type="EC" id="2.6.1.9"/>
    </reaction>
</comment>
<evidence type="ECO:0000313" key="11">
    <source>
        <dbReference type="EMBL" id="TSB46922.1"/>
    </source>
</evidence>
<comment type="pathway">
    <text evidence="2 9">Amino-acid biosynthesis; L-histidine biosynthesis; L-histidine from 5-phospho-alpha-D-ribose 1-diphosphate: step 7/9.</text>
</comment>
<comment type="similarity">
    <text evidence="9">Belongs to the class-II pyridoxal-phosphate-dependent aminotransferase family. Histidinol-phosphate aminotransferase subfamily.</text>
</comment>
<dbReference type="InterPro" id="IPR001917">
    <property type="entry name" value="Aminotrans_II_pyridoxalP_BS"/>
</dbReference>
<evidence type="ECO:0000256" key="1">
    <source>
        <dbReference type="ARBA" id="ARBA00001933"/>
    </source>
</evidence>
<evidence type="ECO:0000256" key="5">
    <source>
        <dbReference type="ARBA" id="ARBA00022679"/>
    </source>
</evidence>
<dbReference type="GO" id="GO:0004400">
    <property type="term" value="F:histidinol-phosphate transaminase activity"/>
    <property type="evidence" value="ECO:0007669"/>
    <property type="project" value="UniProtKB-UniRule"/>
</dbReference>
<dbReference type="CDD" id="cd00609">
    <property type="entry name" value="AAT_like"/>
    <property type="match status" value="1"/>
</dbReference>